<dbReference type="PANTHER" id="PTHR30383">
    <property type="entry name" value="THIOESTERASE 1/PROTEASE 1/LYSOPHOSPHOLIPASE L1"/>
    <property type="match status" value="1"/>
</dbReference>
<dbReference type="Proteomes" id="UP000078070">
    <property type="component" value="Chromosome"/>
</dbReference>
<evidence type="ECO:0000313" key="2">
    <source>
        <dbReference type="EMBL" id="ANG65357.1"/>
    </source>
</evidence>
<dbReference type="GO" id="GO:0016788">
    <property type="term" value="F:hydrolase activity, acting on ester bonds"/>
    <property type="evidence" value="ECO:0007669"/>
    <property type="project" value="UniProtKB-ARBA"/>
</dbReference>
<dbReference type="STRING" id="1821621.A8C75_18925"/>
<protein>
    <submittedName>
        <fullName evidence="2">Hydrolase</fullName>
    </submittedName>
</protein>
<feature type="domain" description="SGNH hydrolase-type esterase" evidence="1">
    <location>
        <begin position="6"/>
        <end position="193"/>
    </location>
</feature>
<dbReference type="Gene3D" id="3.40.50.1110">
    <property type="entry name" value="SGNH hydrolase"/>
    <property type="match status" value="1"/>
</dbReference>
<dbReference type="InterPro" id="IPR036514">
    <property type="entry name" value="SGNH_hydro_sf"/>
</dbReference>
<dbReference type="EMBL" id="CP015839">
    <property type="protein sequence ID" value="ANG65357.1"/>
    <property type="molecule type" value="Genomic_DNA"/>
</dbReference>
<dbReference type="Pfam" id="PF13472">
    <property type="entry name" value="Lipase_GDSL_2"/>
    <property type="match status" value="1"/>
</dbReference>
<dbReference type="SUPFAM" id="SSF52266">
    <property type="entry name" value="SGNH hydrolase"/>
    <property type="match status" value="1"/>
</dbReference>
<keyword evidence="2" id="KW-0378">Hydrolase</keyword>
<name>A0A1A9F558_9GAMM</name>
<dbReference type="RefSeq" id="WP_067387518.1">
    <property type="nucleotide sequence ID" value="NZ_CP015839.1"/>
</dbReference>
<keyword evidence="3" id="KW-1185">Reference proteome</keyword>
<gene>
    <name evidence="2" type="ORF">A8C75_18925</name>
</gene>
<proteinExistence type="predicted"/>
<dbReference type="InterPro" id="IPR013830">
    <property type="entry name" value="SGNH_hydro"/>
</dbReference>
<accession>A0A1A9F558</accession>
<evidence type="ECO:0000313" key="3">
    <source>
        <dbReference type="Proteomes" id="UP000078070"/>
    </source>
</evidence>
<dbReference type="OrthoDB" id="164654at2"/>
<sequence length="209" mass="22453">MKTVLCYGDSNTWGQRPDGPGRHALDERWPGVMATELGAGWRVLVEGLGGRTTLFNDPIDGAHLNGLNYLTPCLASQKPIDLVIIMLGTNDLKHRFGVLPDDIARAAGKLVQQVQQSDAGLQDSAPAVLLIAPPPIREVGATGTRFSGGQHKSQQFKTTYARVAAELQCHFLDAGRHIEISPVDGIHLDLEAHRTLGAVVAGQVRNLLS</sequence>
<dbReference type="KEGG" id="mars:A8C75_18925"/>
<dbReference type="AlphaFoldDB" id="A0A1A9F558"/>
<organism evidence="2 3">
    <name type="scientific">Marinobacterium aestuarii</name>
    <dbReference type="NCBI Taxonomy" id="1821621"/>
    <lineage>
        <taxon>Bacteria</taxon>
        <taxon>Pseudomonadati</taxon>
        <taxon>Pseudomonadota</taxon>
        <taxon>Gammaproteobacteria</taxon>
        <taxon>Oceanospirillales</taxon>
        <taxon>Oceanospirillaceae</taxon>
        <taxon>Marinobacterium</taxon>
    </lineage>
</organism>
<dbReference type="CDD" id="cd01839">
    <property type="entry name" value="SGNH_arylesterase_like"/>
    <property type="match status" value="1"/>
</dbReference>
<evidence type="ECO:0000259" key="1">
    <source>
        <dbReference type="Pfam" id="PF13472"/>
    </source>
</evidence>
<reference evidence="3" key="1">
    <citation type="submission" date="2016-05" db="EMBL/GenBank/DDBJ databases">
        <authorList>
            <person name="Baek K."/>
            <person name="Yang S.-J."/>
        </authorList>
    </citation>
    <scope>NUCLEOTIDE SEQUENCE [LARGE SCALE GENOMIC DNA]</scope>
    <source>
        <strain evidence="3">ST58-10</strain>
    </source>
</reference>
<dbReference type="PANTHER" id="PTHR30383:SF29">
    <property type="entry name" value="SGNH HYDROLASE-TYPE ESTERASE DOMAIN-CONTAINING PROTEIN"/>
    <property type="match status" value="1"/>
</dbReference>
<dbReference type="InterPro" id="IPR051532">
    <property type="entry name" value="Ester_Hydrolysis_Enzymes"/>
</dbReference>
<reference evidence="2 3" key="2">
    <citation type="journal article" date="2018" name="Int. J. Syst. Evol. Microbiol.">
        <title>Marinobacterium aestuarii sp. nov., a benzene-degrading marine bacterium isolated from estuary sediment.</title>
        <authorList>
            <person name="Bae S.S."/>
            <person name="Jung J."/>
            <person name="Chung D."/>
            <person name="Baek K."/>
        </authorList>
    </citation>
    <scope>NUCLEOTIDE SEQUENCE [LARGE SCALE GENOMIC DNA]</scope>
    <source>
        <strain evidence="2 3">ST58-10</strain>
    </source>
</reference>